<sequence>MAQGTDSCGGWESEYDPYDDENLSFGVWTSQEGEIHVSKMELKHLRNARRRCEMLAATSSFTSEQSKWEDWVKTFDEEIARRELSQPAKKVQKRVSCTPAQPPRGKKIKMVCFCAVTYEARLADLKRGWGLTCSKRCAAIRREFGRPAAKEHETGLKVKEILRRENGDR</sequence>
<accession>A0A1W6DY87</accession>
<organism evidence="1 2">
    <name type="scientific">Aeromonas phage phiA8-29</name>
    <dbReference type="NCBI Taxonomy" id="1978922"/>
    <lineage>
        <taxon>Viruses</taxon>
        <taxon>Duplodnaviria</taxon>
        <taxon>Heunggongvirae</taxon>
        <taxon>Uroviricota</taxon>
        <taxon>Caudoviricetes</taxon>
        <taxon>Pantevenvirales</taxon>
        <taxon>Ackermannviridae</taxon>
        <taxon>Tedavirus</taxon>
        <taxon>Tedavirus A829</taxon>
    </lineage>
</organism>
<name>A0A1W6DY87_9CAUD</name>
<evidence type="ECO:0000313" key="2">
    <source>
        <dbReference type="Proteomes" id="UP000221506"/>
    </source>
</evidence>
<keyword evidence="2" id="KW-1185">Reference proteome</keyword>
<proteinExistence type="predicted"/>
<gene>
    <name evidence="1" type="ORF">phiA829_083</name>
</gene>
<reference evidence="1 2" key="1">
    <citation type="submission" date="2017-04" db="EMBL/GenBank/DDBJ databases">
        <title>Complete genome sequence and characterization of temperature-dependent bacteriophage phiA8-29 infecting Aeromonas.</title>
        <authorList>
            <person name="He Y."/>
            <person name="Yang H."/>
        </authorList>
    </citation>
    <scope>NUCLEOTIDE SEQUENCE [LARGE SCALE GENOMIC DNA]</scope>
</reference>
<dbReference type="Proteomes" id="UP000221506">
    <property type="component" value="Segment"/>
</dbReference>
<evidence type="ECO:0000313" key="1">
    <source>
        <dbReference type="EMBL" id="ARK07903.1"/>
    </source>
</evidence>
<dbReference type="EMBL" id="KY914485">
    <property type="protein sequence ID" value="ARK07903.1"/>
    <property type="molecule type" value="Genomic_DNA"/>
</dbReference>
<protein>
    <submittedName>
        <fullName evidence="1">Uncharacterized protein</fullName>
    </submittedName>
</protein>